<dbReference type="EMBL" id="CP009574">
    <property type="protein sequence ID" value="AIT09610.1"/>
    <property type="molecule type" value="Genomic_DNA"/>
</dbReference>
<evidence type="ECO:0000313" key="3">
    <source>
        <dbReference type="Proteomes" id="UP000029672"/>
    </source>
</evidence>
<accession>A0A097EPW5</accession>
<proteinExistence type="predicted"/>
<evidence type="ECO:0008006" key="4">
    <source>
        <dbReference type="Google" id="ProtNLM"/>
    </source>
</evidence>
<feature type="coiled-coil region" evidence="1">
    <location>
        <begin position="2"/>
        <end position="32"/>
    </location>
</feature>
<dbReference type="OrthoDB" id="5604367at2"/>
<name>A0A097EPW5_9GAMM</name>
<dbReference type="InterPro" id="IPR025460">
    <property type="entry name" value="DUF4280"/>
</dbReference>
<dbReference type="STRING" id="1547445.LO80_06295"/>
<dbReference type="Pfam" id="PF14107">
    <property type="entry name" value="DUF4280"/>
    <property type="match status" value="1"/>
</dbReference>
<protein>
    <recommendedName>
        <fullName evidence="4">DUF4280 domain-containing protein</fullName>
    </recommendedName>
</protein>
<dbReference type="AlphaFoldDB" id="A0A097EPW5"/>
<dbReference type="eggNOG" id="ENOG503472X">
    <property type="taxonomic scope" value="Bacteria"/>
</dbReference>
<keyword evidence="3" id="KW-1185">Reference proteome</keyword>
<dbReference type="RefSeq" id="WP_040009640.1">
    <property type="nucleotide sequence ID" value="NZ_CP009574.1"/>
</dbReference>
<organism evidence="2 3">
    <name type="scientific">Candidatus Francisella endociliophora</name>
    <dbReference type="NCBI Taxonomy" id="653937"/>
    <lineage>
        <taxon>Bacteria</taxon>
        <taxon>Pseudomonadati</taxon>
        <taxon>Pseudomonadota</taxon>
        <taxon>Gammaproteobacteria</taxon>
        <taxon>Thiotrichales</taxon>
        <taxon>Francisellaceae</taxon>
        <taxon>Francisella</taxon>
    </lineage>
</organism>
<evidence type="ECO:0000256" key="1">
    <source>
        <dbReference type="SAM" id="Coils"/>
    </source>
</evidence>
<dbReference type="Proteomes" id="UP000029672">
    <property type="component" value="Chromosome"/>
</dbReference>
<gene>
    <name evidence="2" type="ORF">LO80_06295</name>
</gene>
<sequence length="173" mass="18020">MLKELEQAIDQVKALKDQSSNIANSIETLSNELNNIKTILSPSSVNASNSASQLTSVLGATTLCSFGTGPGSYLSIRATVLTSMLPSSNITDSVIGVNVLPFPGCVNPSNPAKVPFVFPWPCVPLLTPFTPTSPTTILQGAPITTINSKAFCNFASGGVVSFINPGQFNAKTT</sequence>
<evidence type="ECO:0000313" key="2">
    <source>
        <dbReference type="EMBL" id="AIT09610.1"/>
    </source>
</evidence>
<dbReference type="HOGENOM" id="CLU_1545378_0_0_6"/>
<reference evidence="2 3" key="1">
    <citation type="submission" date="2014-10" db="EMBL/GenBank/DDBJ databases">
        <title>Whole genome sequence of Francisella endociliophora strain FSC1006, isolated from a laboratory culture of the marine ciliate Euplotes raikovi.</title>
        <authorList>
            <person name="Granberg M."/>
            <person name="Backman S."/>
            <person name="Lundmark E."/>
            <person name="Nilsson E."/>
            <person name="Karlsson E."/>
            <person name="Thelaus J."/>
            <person name="Ohrman C."/>
            <person name="Larkeryd A."/>
            <person name="Stenberg P."/>
        </authorList>
    </citation>
    <scope>NUCLEOTIDE SEQUENCE [LARGE SCALE GENOMIC DNA]</scope>
    <source>
        <strain evidence="2 3">FSC1006</strain>
    </source>
</reference>
<dbReference type="NCBIfam" id="NF041248">
    <property type="entry name" value="T6SS_IglG"/>
    <property type="match status" value="1"/>
</dbReference>
<keyword evidence="1" id="KW-0175">Coiled coil</keyword>
<dbReference type="KEGG" id="frf:LO80_06295"/>